<comment type="caution">
    <text evidence="2">The sequence shown here is derived from an EMBL/GenBank/DDBJ whole genome shotgun (WGS) entry which is preliminary data.</text>
</comment>
<feature type="domain" description="DUF7723" evidence="1">
    <location>
        <begin position="1"/>
        <end position="71"/>
    </location>
</feature>
<dbReference type="AlphaFoldDB" id="A0AAE3DMF5"/>
<accession>A0AAE3DMF5</accession>
<protein>
    <recommendedName>
        <fullName evidence="1">DUF7723 domain-containing protein</fullName>
    </recommendedName>
</protein>
<proteinExistence type="predicted"/>
<dbReference type="Proteomes" id="UP001199355">
    <property type="component" value="Unassembled WGS sequence"/>
</dbReference>
<keyword evidence="3" id="KW-1185">Reference proteome</keyword>
<dbReference type="RefSeq" id="WP_117963187.1">
    <property type="nucleotide sequence ID" value="NZ_JAJEQF010000001.1"/>
</dbReference>
<gene>
    <name evidence="2" type="ORF">LKD45_00015</name>
</gene>
<dbReference type="EMBL" id="JAJEQF010000001">
    <property type="protein sequence ID" value="MCC2166098.1"/>
    <property type="molecule type" value="Genomic_DNA"/>
</dbReference>
<name>A0AAE3DMF5_9FIRM</name>
<dbReference type="InterPro" id="IPR056140">
    <property type="entry name" value="DUF7723"/>
</dbReference>
<evidence type="ECO:0000313" key="3">
    <source>
        <dbReference type="Proteomes" id="UP001199355"/>
    </source>
</evidence>
<sequence>MVDVKQVADAADMIVNGYAFTRCAEGFRVLNLNRPDRAVVFSNDGKVLETSMDDIEVRIAGDYLEKNRKFMED</sequence>
<evidence type="ECO:0000313" key="2">
    <source>
        <dbReference type="EMBL" id="MCC2166098.1"/>
    </source>
</evidence>
<reference evidence="2 3" key="1">
    <citation type="submission" date="2021-10" db="EMBL/GenBank/DDBJ databases">
        <title>Anaerobic single-cell dispensing facilitates the cultivation of human gut bacteria.</title>
        <authorList>
            <person name="Afrizal A."/>
        </authorList>
    </citation>
    <scope>NUCLEOTIDE SEQUENCE [LARGE SCALE GENOMIC DNA]</scope>
    <source>
        <strain evidence="2 3">CLA-AA-H244</strain>
    </source>
</reference>
<dbReference type="Pfam" id="PF24848">
    <property type="entry name" value="DUF7723"/>
    <property type="match status" value="1"/>
</dbReference>
<evidence type="ECO:0000259" key="1">
    <source>
        <dbReference type="Pfam" id="PF24848"/>
    </source>
</evidence>
<organism evidence="2 3">
    <name type="scientific">Gallintestinimicrobium propionicum</name>
    <dbReference type="NCBI Taxonomy" id="2981770"/>
    <lineage>
        <taxon>Bacteria</taxon>
        <taxon>Bacillati</taxon>
        <taxon>Bacillota</taxon>
        <taxon>Clostridia</taxon>
        <taxon>Lachnospirales</taxon>
        <taxon>Lachnospiraceae</taxon>
        <taxon>Gallintestinimicrobium</taxon>
    </lineage>
</organism>